<dbReference type="RefSeq" id="WP_161705288.1">
    <property type="nucleotide sequence ID" value="NZ_JAAAMU010000031.1"/>
</dbReference>
<name>A0A7X5C5H1_9BACL</name>
<evidence type="ECO:0000256" key="5">
    <source>
        <dbReference type="ARBA" id="ARBA00048488"/>
    </source>
</evidence>
<feature type="chain" id="PRO_5038909677" description="Peptide methionine sulfoxide reductase MsrA" evidence="8">
    <location>
        <begin position="22"/>
        <end position="382"/>
    </location>
</feature>
<dbReference type="InterPro" id="IPR011057">
    <property type="entry name" value="Mss4-like_sf"/>
</dbReference>
<dbReference type="PROSITE" id="PS51790">
    <property type="entry name" value="MSRB"/>
    <property type="match status" value="1"/>
</dbReference>
<dbReference type="NCBIfam" id="TIGR00401">
    <property type="entry name" value="msrA"/>
    <property type="match status" value="1"/>
</dbReference>
<dbReference type="EMBL" id="JAAAMU010000031">
    <property type="protein sequence ID" value="NBC73369.1"/>
    <property type="molecule type" value="Genomic_DNA"/>
</dbReference>
<keyword evidence="8" id="KW-0732">Signal</keyword>
<dbReference type="PANTHER" id="PTHR43774:SF1">
    <property type="entry name" value="PEPTIDE METHIONINE SULFOXIDE REDUCTASE MSRA 2"/>
    <property type="match status" value="1"/>
</dbReference>
<dbReference type="GO" id="GO:0033743">
    <property type="term" value="F:peptide-methionine (R)-S-oxide reductase activity"/>
    <property type="evidence" value="ECO:0007669"/>
    <property type="project" value="UniProtKB-EC"/>
</dbReference>
<protein>
    <recommendedName>
        <fullName evidence="7">Peptide methionine sulfoxide reductase MsrA</fullName>
        <shortName evidence="7">Protein-methionine-S-oxide reductase</shortName>
        <ecNumber evidence="7">1.8.4.11</ecNumber>
    </recommendedName>
    <alternativeName>
        <fullName evidence="7">Peptide-methionine (S)-S-oxide reductase</fullName>
        <shortName evidence="7">Peptide Met(O) reductase</shortName>
    </alternativeName>
</protein>
<dbReference type="GO" id="GO:0008113">
    <property type="term" value="F:peptide-methionine (S)-S-oxide reductase activity"/>
    <property type="evidence" value="ECO:0007669"/>
    <property type="project" value="UniProtKB-UniRule"/>
</dbReference>
<dbReference type="PANTHER" id="PTHR43774">
    <property type="entry name" value="PEPTIDE METHIONINE SULFOXIDE REDUCTASE"/>
    <property type="match status" value="1"/>
</dbReference>
<dbReference type="SUPFAM" id="SSF55068">
    <property type="entry name" value="Peptide methionine sulfoxide reductase"/>
    <property type="match status" value="1"/>
</dbReference>
<dbReference type="Proteomes" id="UP000558113">
    <property type="component" value="Unassembled WGS sequence"/>
</dbReference>
<proteinExistence type="inferred from homology"/>
<comment type="similarity">
    <text evidence="1 7">Belongs to the MsrA Met sulfoxide reductase family.</text>
</comment>
<reference evidence="10 11" key="1">
    <citation type="submission" date="2020-01" db="EMBL/GenBank/DDBJ databases">
        <title>Paenibacillus soybeanensis sp. nov. isolated from the nodules of soybean (Glycine max(L.) Merr).</title>
        <authorList>
            <person name="Wang H."/>
        </authorList>
    </citation>
    <scope>NUCLEOTIDE SEQUENCE [LARGE SCALE GENOMIC DNA]</scope>
    <source>
        <strain evidence="10 11">DSM 23054</strain>
    </source>
</reference>
<evidence type="ECO:0000256" key="7">
    <source>
        <dbReference type="HAMAP-Rule" id="MF_01401"/>
    </source>
</evidence>
<feature type="domain" description="MsrB" evidence="9">
    <location>
        <begin position="236"/>
        <end position="361"/>
    </location>
</feature>
<dbReference type="InterPro" id="IPR002579">
    <property type="entry name" value="Met_Sox_Rdtase_MsrB_dom"/>
</dbReference>
<evidence type="ECO:0000256" key="8">
    <source>
        <dbReference type="SAM" id="SignalP"/>
    </source>
</evidence>
<evidence type="ECO:0000256" key="6">
    <source>
        <dbReference type="ARBA" id="ARBA00048782"/>
    </source>
</evidence>
<comment type="caution">
    <text evidence="10">The sequence shown here is derived from an EMBL/GenBank/DDBJ whole genome shotgun (WGS) entry which is preliminary data.</text>
</comment>
<evidence type="ECO:0000313" key="11">
    <source>
        <dbReference type="Proteomes" id="UP000558113"/>
    </source>
</evidence>
<sequence>MKLNLKRYALPVGLAAVILYAAYAPSHERGTAEASGLRTQLDQITGTNFKTAIFAGGCFWSEEEPFERLDGVLSVVTGYTGGHTADPTYAKVSSGRTGHLEAVQVRYDPNRITYDELLQVFWRNTDPTDAEGQFGDRGTEYRSAIFYGSDEQRASAEASKAALAAQGKFAKPLVTGILPAATFYKAEDQHQDFYKTNPAGFQSNLIGSGRDAYLNRVWGEDRIVKKLESKYADIDKAARLKSLTALQYDVTQHNRDEQPFHNEYWDNKKAGIYVDIVSGEPLFSSKDQFDAGTGWASFTRPLEPSNIVYREAGGMFASASSTTQVRSRYADSFLGDVYNDGPEPTGLRFCTNSASLRFIPADQLERQGYGEYAKSFQEDGQS</sequence>
<dbReference type="SUPFAM" id="SSF51316">
    <property type="entry name" value="Mss4-like"/>
    <property type="match status" value="1"/>
</dbReference>
<dbReference type="Pfam" id="PF01625">
    <property type="entry name" value="PMSR"/>
    <property type="match status" value="1"/>
</dbReference>
<evidence type="ECO:0000313" key="10">
    <source>
        <dbReference type="EMBL" id="NBC73369.1"/>
    </source>
</evidence>
<evidence type="ECO:0000256" key="4">
    <source>
        <dbReference type="ARBA" id="ARBA00047806"/>
    </source>
</evidence>
<keyword evidence="3" id="KW-0511">Multifunctional enzyme</keyword>
<dbReference type="Pfam" id="PF01641">
    <property type="entry name" value="SelR"/>
    <property type="match status" value="1"/>
</dbReference>
<organism evidence="10 11">
    <name type="scientific">Paenibacillus sacheonensis</name>
    <dbReference type="NCBI Taxonomy" id="742054"/>
    <lineage>
        <taxon>Bacteria</taxon>
        <taxon>Bacillati</taxon>
        <taxon>Bacillota</taxon>
        <taxon>Bacilli</taxon>
        <taxon>Bacillales</taxon>
        <taxon>Paenibacillaceae</taxon>
        <taxon>Paenibacillus</taxon>
    </lineage>
</organism>
<keyword evidence="2 7" id="KW-0560">Oxidoreductase</keyword>
<evidence type="ECO:0000256" key="1">
    <source>
        <dbReference type="ARBA" id="ARBA00005591"/>
    </source>
</evidence>
<comment type="catalytic activity">
    <reaction evidence="6 7">
        <text>[thioredoxin]-disulfide + L-methionine + H2O = L-methionine (S)-S-oxide + [thioredoxin]-dithiol</text>
        <dbReference type="Rhea" id="RHEA:19993"/>
        <dbReference type="Rhea" id="RHEA-COMP:10698"/>
        <dbReference type="Rhea" id="RHEA-COMP:10700"/>
        <dbReference type="ChEBI" id="CHEBI:15377"/>
        <dbReference type="ChEBI" id="CHEBI:29950"/>
        <dbReference type="ChEBI" id="CHEBI:50058"/>
        <dbReference type="ChEBI" id="CHEBI:57844"/>
        <dbReference type="ChEBI" id="CHEBI:58772"/>
        <dbReference type="EC" id="1.8.4.11"/>
    </reaction>
</comment>
<dbReference type="Gene3D" id="2.170.150.20">
    <property type="entry name" value="Peptide methionine sulfoxide reductase"/>
    <property type="match status" value="1"/>
</dbReference>
<feature type="signal peptide" evidence="8">
    <location>
        <begin position="1"/>
        <end position="21"/>
    </location>
</feature>
<keyword evidence="11" id="KW-1185">Reference proteome</keyword>
<evidence type="ECO:0000256" key="3">
    <source>
        <dbReference type="ARBA" id="ARBA00023268"/>
    </source>
</evidence>
<feature type="active site" evidence="7">
    <location>
        <position position="58"/>
    </location>
</feature>
<accession>A0A7X5C5H1</accession>
<dbReference type="Gene3D" id="3.30.1060.10">
    <property type="entry name" value="Peptide methionine sulphoxide reductase MsrA"/>
    <property type="match status" value="1"/>
</dbReference>
<dbReference type="EC" id="1.8.4.11" evidence="7"/>
<evidence type="ECO:0000259" key="9">
    <source>
        <dbReference type="PROSITE" id="PS51790"/>
    </source>
</evidence>
<dbReference type="InterPro" id="IPR002569">
    <property type="entry name" value="Met_Sox_Rdtase_MsrA_dom"/>
</dbReference>
<dbReference type="InterPro" id="IPR036509">
    <property type="entry name" value="Met_Sox_Rdtase_MsrA_sf"/>
</dbReference>
<gene>
    <name evidence="7 10" type="primary">msrA</name>
    <name evidence="10" type="ORF">GT003_30790</name>
</gene>
<dbReference type="AlphaFoldDB" id="A0A7X5C5H1"/>
<dbReference type="HAMAP" id="MF_01401">
    <property type="entry name" value="MsrA"/>
    <property type="match status" value="1"/>
</dbReference>
<dbReference type="OrthoDB" id="4174719at2"/>
<comment type="catalytic activity">
    <reaction evidence="4 7">
        <text>L-methionyl-[protein] + [thioredoxin]-disulfide + H2O = L-methionyl-(S)-S-oxide-[protein] + [thioredoxin]-dithiol</text>
        <dbReference type="Rhea" id="RHEA:14217"/>
        <dbReference type="Rhea" id="RHEA-COMP:10698"/>
        <dbReference type="Rhea" id="RHEA-COMP:10700"/>
        <dbReference type="Rhea" id="RHEA-COMP:12313"/>
        <dbReference type="Rhea" id="RHEA-COMP:12315"/>
        <dbReference type="ChEBI" id="CHEBI:15377"/>
        <dbReference type="ChEBI" id="CHEBI:16044"/>
        <dbReference type="ChEBI" id="CHEBI:29950"/>
        <dbReference type="ChEBI" id="CHEBI:44120"/>
        <dbReference type="ChEBI" id="CHEBI:50058"/>
        <dbReference type="EC" id="1.8.4.11"/>
    </reaction>
</comment>
<comment type="catalytic activity">
    <reaction evidence="5">
        <text>L-methionyl-[protein] + [thioredoxin]-disulfide + H2O = L-methionyl-(R)-S-oxide-[protein] + [thioredoxin]-dithiol</text>
        <dbReference type="Rhea" id="RHEA:24164"/>
        <dbReference type="Rhea" id="RHEA-COMP:10698"/>
        <dbReference type="Rhea" id="RHEA-COMP:10700"/>
        <dbReference type="Rhea" id="RHEA-COMP:12313"/>
        <dbReference type="Rhea" id="RHEA-COMP:12314"/>
        <dbReference type="ChEBI" id="CHEBI:15377"/>
        <dbReference type="ChEBI" id="CHEBI:16044"/>
        <dbReference type="ChEBI" id="CHEBI:29950"/>
        <dbReference type="ChEBI" id="CHEBI:45764"/>
        <dbReference type="ChEBI" id="CHEBI:50058"/>
        <dbReference type="EC" id="1.8.4.12"/>
    </reaction>
</comment>
<comment type="function">
    <text evidence="7">Has an important function as a repair enzyme for proteins that have been inactivated by oxidation. Catalyzes the reversible oxidation-reduction of methionine sulfoxide in proteins to methionine.</text>
</comment>
<dbReference type="NCBIfam" id="TIGR00357">
    <property type="entry name" value="peptide-methionine (R)-S-oxide reductase MsrB"/>
    <property type="match status" value="1"/>
</dbReference>
<evidence type="ECO:0000256" key="2">
    <source>
        <dbReference type="ARBA" id="ARBA00023002"/>
    </source>
</evidence>